<evidence type="ECO:0000256" key="2">
    <source>
        <dbReference type="ARBA" id="ARBA00006840"/>
    </source>
</evidence>
<dbReference type="PANTHER" id="PTHR19282:SF51">
    <property type="entry name" value="TETRASPANIN"/>
    <property type="match status" value="1"/>
</dbReference>
<dbReference type="PRINTS" id="PR00259">
    <property type="entry name" value="TMFOUR"/>
</dbReference>
<dbReference type="STRING" id="9009.A0A226N2R1"/>
<dbReference type="InterPro" id="IPR000301">
    <property type="entry name" value="Tetraspanin_animals"/>
</dbReference>
<evidence type="ECO:0000256" key="5">
    <source>
        <dbReference type="ARBA" id="ARBA00023136"/>
    </source>
</evidence>
<dbReference type="InterPro" id="IPR018499">
    <property type="entry name" value="Tetraspanin/Peripherin"/>
</dbReference>
<dbReference type="Gene3D" id="1.10.1450.10">
    <property type="entry name" value="Tetraspanin"/>
    <property type="match status" value="1"/>
</dbReference>
<evidence type="ECO:0000256" key="6">
    <source>
        <dbReference type="PIRSR" id="PIRSR002419-1"/>
    </source>
</evidence>
<dbReference type="InterPro" id="IPR008952">
    <property type="entry name" value="Tetraspanin_EC2_sf"/>
</dbReference>
<keyword evidence="3 7" id="KW-0812">Transmembrane</keyword>
<comment type="similarity">
    <text evidence="2 7">Belongs to the tetraspanin (TM4SF) family.</text>
</comment>
<keyword evidence="6" id="KW-1015">Disulfide bond</keyword>
<comment type="caution">
    <text evidence="8">The sequence shown here is derived from an EMBL/GenBank/DDBJ whole genome shotgun (WGS) entry which is preliminary data.</text>
</comment>
<dbReference type="EMBL" id="MCFN01000247">
    <property type="protein sequence ID" value="OXB61886.1"/>
    <property type="molecule type" value="Genomic_DNA"/>
</dbReference>
<feature type="transmembrane region" description="Helical" evidence="7">
    <location>
        <begin position="82"/>
        <end position="101"/>
    </location>
</feature>
<proteinExistence type="inferred from homology"/>
<feature type="transmembrane region" description="Helical" evidence="7">
    <location>
        <begin position="194"/>
        <end position="219"/>
    </location>
</feature>
<dbReference type="PANTHER" id="PTHR19282">
    <property type="entry name" value="TETRASPANIN"/>
    <property type="match status" value="1"/>
</dbReference>
<keyword evidence="9" id="KW-1185">Reference proteome</keyword>
<sequence>MTVLKLSVMAFSFVFWAAGLTMLMVGLWAKVRLGSYLALSASDSPGAPAILLATGTAVLVWAFLGCFGAATERRGLLRSYGAFLAAVLLAAMAAGLSALRYRQDIARGFRAGLRRALSAYDEDDGSADALDALQRSLGCCGVDSYRDWLRYNGSVPLSCCRARWGCWLSSAGEHGLHRDGCFGKVSAFISSNMFCIATAALGLAVLQVVGVVLACLMAARVPARVAAPH</sequence>
<feature type="disulfide bond" evidence="6">
    <location>
        <begin position="140"/>
        <end position="159"/>
    </location>
</feature>
<evidence type="ECO:0000256" key="4">
    <source>
        <dbReference type="ARBA" id="ARBA00022989"/>
    </source>
</evidence>
<name>A0A226N2R1_CALSU</name>
<evidence type="ECO:0000256" key="1">
    <source>
        <dbReference type="ARBA" id="ARBA00004141"/>
    </source>
</evidence>
<dbReference type="AlphaFoldDB" id="A0A226N2R1"/>
<comment type="subcellular location">
    <subcellularLocation>
        <location evidence="1 7">Membrane</location>
        <topology evidence="1 7">Multi-pass membrane protein</topology>
    </subcellularLocation>
</comment>
<evidence type="ECO:0000313" key="8">
    <source>
        <dbReference type="EMBL" id="OXB61886.1"/>
    </source>
</evidence>
<dbReference type="OrthoDB" id="9972904at2759"/>
<dbReference type="Pfam" id="PF00335">
    <property type="entry name" value="Tetraspanin"/>
    <property type="match status" value="1"/>
</dbReference>
<dbReference type="PIRSF" id="PIRSF002419">
    <property type="entry name" value="Tetraspanin"/>
    <property type="match status" value="1"/>
</dbReference>
<feature type="transmembrane region" description="Helical" evidence="7">
    <location>
        <begin position="6"/>
        <end position="29"/>
    </location>
</feature>
<evidence type="ECO:0000256" key="7">
    <source>
        <dbReference type="RuleBase" id="RU361218"/>
    </source>
</evidence>
<protein>
    <recommendedName>
        <fullName evidence="7">Tetraspanin</fullName>
    </recommendedName>
</protein>
<evidence type="ECO:0000256" key="3">
    <source>
        <dbReference type="ARBA" id="ARBA00022692"/>
    </source>
</evidence>
<dbReference type="SUPFAM" id="SSF48652">
    <property type="entry name" value="Tetraspanin"/>
    <property type="match status" value="1"/>
</dbReference>
<organism evidence="8 9">
    <name type="scientific">Callipepla squamata</name>
    <name type="common">Scaled quail</name>
    <dbReference type="NCBI Taxonomy" id="9009"/>
    <lineage>
        <taxon>Eukaryota</taxon>
        <taxon>Metazoa</taxon>
        <taxon>Chordata</taxon>
        <taxon>Craniata</taxon>
        <taxon>Vertebrata</taxon>
        <taxon>Euteleostomi</taxon>
        <taxon>Archelosauria</taxon>
        <taxon>Archosauria</taxon>
        <taxon>Dinosauria</taxon>
        <taxon>Saurischia</taxon>
        <taxon>Theropoda</taxon>
        <taxon>Coelurosauria</taxon>
        <taxon>Aves</taxon>
        <taxon>Neognathae</taxon>
        <taxon>Galloanserae</taxon>
        <taxon>Galliformes</taxon>
        <taxon>Odontophoridae</taxon>
        <taxon>Callipepla</taxon>
    </lineage>
</organism>
<keyword evidence="5 7" id="KW-0472">Membrane</keyword>
<gene>
    <name evidence="8" type="ORF">ASZ78_005792</name>
</gene>
<keyword evidence="4 7" id="KW-1133">Transmembrane helix</keyword>
<evidence type="ECO:0000313" key="9">
    <source>
        <dbReference type="Proteomes" id="UP000198323"/>
    </source>
</evidence>
<accession>A0A226N2R1</accession>
<dbReference type="GO" id="GO:0005886">
    <property type="term" value="C:plasma membrane"/>
    <property type="evidence" value="ECO:0007669"/>
    <property type="project" value="TreeGrafter"/>
</dbReference>
<feature type="transmembrane region" description="Helical" evidence="7">
    <location>
        <begin position="49"/>
        <end position="70"/>
    </location>
</feature>
<reference evidence="8 9" key="1">
    <citation type="submission" date="2016-07" db="EMBL/GenBank/DDBJ databases">
        <title>Disparate Historic Effective Population Sizes Predicted by Modern Levels of Genome Diversity for the Scaled Quail (Callipepla squamata) and the Northern Bobwhite (Colinus virginianus): Inferences from First and Second Generation Draft Genome Assemblies for Sympatric New World Quail.</title>
        <authorList>
            <person name="Oldeschulte D.L."/>
            <person name="Halley Y.A."/>
            <person name="Bhattarai E.K."/>
            <person name="Brashear W.A."/>
            <person name="Hill J."/>
            <person name="Metz R.P."/>
            <person name="Johnson C.D."/>
            <person name="Rollins D."/>
            <person name="Peterson M.J."/>
            <person name="Bickhart D.M."/>
            <person name="Decker J.E."/>
            <person name="Seabury C.M."/>
        </authorList>
    </citation>
    <scope>NUCLEOTIDE SEQUENCE [LARGE SCALE GENOMIC DNA]</scope>
    <source>
        <strain evidence="8 9">Texas</strain>
        <tissue evidence="8">Leg muscle</tissue>
    </source>
</reference>
<dbReference type="Proteomes" id="UP000198323">
    <property type="component" value="Unassembled WGS sequence"/>
</dbReference>